<dbReference type="InterPro" id="IPR055438">
    <property type="entry name" value="AstE_AspA_cat"/>
</dbReference>
<keyword evidence="2" id="KW-0479">Metal-binding</keyword>
<evidence type="ECO:0000256" key="1">
    <source>
        <dbReference type="ARBA" id="ARBA00001947"/>
    </source>
</evidence>
<protein>
    <recommendedName>
        <fullName evidence="5">Succinylglutamate desuccinylase/Aspartoacylase catalytic domain-containing protein</fullName>
    </recommendedName>
</protein>
<dbReference type="Proteomes" id="UP000630353">
    <property type="component" value="Unassembled WGS sequence"/>
</dbReference>
<feature type="domain" description="Succinylglutamate desuccinylase/Aspartoacylase catalytic" evidence="5">
    <location>
        <begin position="41"/>
        <end position="187"/>
    </location>
</feature>
<accession>A0A918XV35</accession>
<dbReference type="Gene3D" id="3.40.630.10">
    <property type="entry name" value="Zn peptidases"/>
    <property type="match status" value="1"/>
</dbReference>
<dbReference type="RefSeq" id="WP_189993249.1">
    <property type="nucleotide sequence ID" value="NZ_BMZS01000010.1"/>
</dbReference>
<evidence type="ECO:0000313" key="6">
    <source>
        <dbReference type="EMBL" id="GHD58603.1"/>
    </source>
</evidence>
<comment type="caution">
    <text evidence="6">The sequence shown here is derived from an EMBL/GenBank/DDBJ whole genome shotgun (WGS) entry which is preliminary data.</text>
</comment>
<proteinExistence type="predicted"/>
<dbReference type="AlphaFoldDB" id="A0A918XV35"/>
<keyword evidence="3" id="KW-0378">Hydrolase</keyword>
<dbReference type="SUPFAM" id="SSF53187">
    <property type="entry name" value="Zn-dependent exopeptidases"/>
    <property type="match status" value="1"/>
</dbReference>
<keyword evidence="4" id="KW-0862">Zinc</keyword>
<sequence length="322" mass="34718">MSTASTSRTAWPVELQAPDIEPYRAGNTGVPFFWTFVAGQPGPHVMVTAVVHGNELCGALVLDRLLKAGLRPARGRLTLGFCNVSAYLAFDPAYPTLSRFVDEDFNRLWDKPKLNGSRSSVELARARAIQPLIDTVDLLLDIHSMQNPTEPLVLAGACQKGLDLARRVGCPATVVVDAGHAAGARMRDYGFFQDPGDPRASLLVECGQHWERGSEAVALETTLRFLLATGCVDRPAVAHWLGPEPGPQRVVQVTQPVTVRTGDFAFVEPFVGMETIPRAGTVIAHDGDAAVTTPYDDCILIMPSRRLAVGQTAVRLGRVVDG</sequence>
<dbReference type="GO" id="GO:0046872">
    <property type="term" value="F:metal ion binding"/>
    <property type="evidence" value="ECO:0007669"/>
    <property type="project" value="UniProtKB-KW"/>
</dbReference>
<dbReference type="PANTHER" id="PTHR15162">
    <property type="entry name" value="ASPARTOACYLASE"/>
    <property type="match status" value="1"/>
</dbReference>
<evidence type="ECO:0000256" key="3">
    <source>
        <dbReference type="ARBA" id="ARBA00022801"/>
    </source>
</evidence>
<dbReference type="Pfam" id="PF24827">
    <property type="entry name" value="AstE_AspA_cat"/>
    <property type="match status" value="1"/>
</dbReference>
<keyword evidence="7" id="KW-1185">Reference proteome</keyword>
<evidence type="ECO:0000256" key="4">
    <source>
        <dbReference type="ARBA" id="ARBA00022833"/>
    </source>
</evidence>
<name>A0A918XV35_9PROT</name>
<reference evidence="6" key="2">
    <citation type="submission" date="2020-09" db="EMBL/GenBank/DDBJ databases">
        <authorList>
            <person name="Sun Q."/>
            <person name="Kim S."/>
        </authorList>
    </citation>
    <scope>NUCLEOTIDE SEQUENCE</scope>
    <source>
        <strain evidence="6">KCTC 42651</strain>
    </source>
</reference>
<dbReference type="CDD" id="cd06910">
    <property type="entry name" value="M14_ASTE_ASPA-like"/>
    <property type="match status" value="1"/>
</dbReference>
<dbReference type="InterPro" id="IPR050178">
    <property type="entry name" value="AspA/AstE_fam"/>
</dbReference>
<reference evidence="6" key="1">
    <citation type="journal article" date="2014" name="Int. J. Syst. Evol. Microbiol.">
        <title>Complete genome sequence of Corynebacterium casei LMG S-19264T (=DSM 44701T), isolated from a smear-ripened cheese.</title>
        <authorList>
            <consortium name="US DOE Joint Genome Institute (JGI-PGF)"/>
            <person name="Walter F."/>
            <person name="Albersmeier A."/>
            <person name="Kalinowski J."/>
            <person name="Ruckert C."/>
        </authorList>
    </citation>
    <scope>NUCLEOTIDE SEQUENCE</scope>
    <source>
        <strain evidence="6">KCTC 42651</strain>
    </source>
</reference>
<evidence type="ECO:0000313" key="7">
    <source>
        <dbReference type="Proteomes" id="UP000630353"/>
    </source>
</evidence>
<evidence type="ECO:0000259" key="5">
    <source>
        <dbReference type="Pfam" id="PF24827"/>
    </source>
</evidence>
<dbReference type="PANTHER" id="PTHR15162:SF7">
    <property type="entry name" value="SUCCINYLGLUTAMATE DESUCCINYLASE"/>
    <property type="match status" value="1"/>
</dbReference>
<dbReference type="GO" id="GO:0016788">
    <property type="term" value="F:hydrolase activity, acting on ester bonds"/>
    <property type="evidence" value="ECO:0007669"/>
    <property type="project" value="InterPro"/>
</dbReference>
<dbReference type="EMBL" id="BMZS01000010">
    <property type="protein sequence ID" value="GHD58603.1"/>
    <property type="molecule type" value="Genomic_DNA"/>
</dbReference>
<dbReference type="GO" id="GO:0005829">
    <property type="term" value="C:cytosol"/>
    <property type="evidence" value="ECO:0007669"/>
    <property type="project" value="TreeGrafter"/>
</dbReference>
<organism evidence="6 7">
    <name type="scientific">Thalassobaculum fulvum</name>
    <dbReference type="NCBI Taxonomy" id="1633335"/>
    <lineage>
        <taxon>Bacteria</taxon>
        <taxon>Pseudomonadati</taxon>
        <taxon>Pseudomonadota</taxon>
        <taxon>Alphaproteobacteria</taxon>
        <taxon>Rhodospirillales</taxon>
        <taxon>Thalassobaculaceae</taxon>
        <taxon>Thalassobaculum</taxon>
    </lineage>
</organism>
<evidence type="ECO:0000256" key="2">
    <source>
        <dbReference type="ARBA" id="ARBA00022723"/>
    </source>
</evidence>
<gene>
    <name evidence="6" type="ORF">GCM10017083_41810</name>
</gene>
<comment type="cofactor">
    <cofactor evidence="1">
        <name>Zn(2+)</name>
        <dbReference type="ChEBI" id="CHEBI:29105"/>
    </cofactor>
</comment>